<dbReference type="EMBL" id="JAUDZG010000006">
    <property type="protein sequence ID" value="KAK3302879.1"/>
    <property type="molecule type" value="Genomic_DNA"/>
</dbReference>
<evidence type="ECO:0000256" key="1">
    <source>
        <dbReference type="SAM" id="MobiDB-lite"/>
    </source>
</evidence>
<feature type="compositionally biased region" description="Acidic residues" evidence="1">
    <location>
        <begin position="82"/>
        <end position="94"/>
    </location>
</feature>
<keyword evidence="3" id="KW-1185">Reference proteome</keyword>
<dbReference type="GeneID" id="87886851"/>
<name>A0AAJ0GMU6_9PEZI</name>
<feature type="compositionally biased region" description="Acidic residues" evidence="1">
    <location>
        <begin position="57"/>
        <end position="74"/>
    </location>
</feature>
<dbReference type="RefSeq" id="XP_062718659.1">
    <property type="nucleotide sequence ID" value="XM_062868022.1"/>
</dbReference>
<feature type="compositionally biased region" description="Basic and acidic residues" evidence="1">
    <location>
        <begin position="95"/>
        <end position="114"/>
    </location>
</feature>
<protein>
    <submittedName>
        <fullName evidence="2">Uncharacterized protein</fullName>
    </submittedName>
</protein>
<sequence length="204" mass="23151">MAQSGTGLGTGLDYAAVAERLGLTEGTVRNAWTGIKMVIAAFDAGHRERCRCHSNPDDDEEEQDENEDDNDDKDDIAPRAEDEGDEEGYDSGNEWEEKGEEHRGEEVKEDEEHPGRPLKIVLKRQQALRRCHHFFLDFGLDKVEEHALALHHPVDSSFWLGLSSCSTLPLRFSMSRQNRGRPSLGEALHKTFYPRAKTYERMVV</sequence>
<feature type="region of interest" description="Disordered" evidence="1">
    <location>
        <begin position="52"/>
        <end position="114"/>
    </location>
</feature>
<accession>A0AAJ0GMU6</accession>
<evidence type="ECO:0000313" key="2">
    <source>
        <dbReference type="EMBL" id="KAK3302879.1"/>
    </source>
</evidence>
<reference evidence="2" key="1">
    <citation type="journal article" date="2023" name="Mol. Phylogenet. Evol.">
        <title>Genome-scale phylogeny and comparative genomics of the fungal order Sordariales.</title>
        <authorList>
            <person name="Hensen N."/>
            <person name="Bonometti L."/>
            <person name="Westerberg I."/>
            <person name="Brannstrom I.O."/>
            <person name="Guillou S."/>
            <person name="Cros-Aarteil S."/>
            <person name="Calhoun S."/>
            <person name="Haridas S."/>
            <person name="Kuo A."/>
            <person name="Mondo S."/>
            <person name="Pangilinan J."/>
            <person name="Riley R."/>
            <person name="LaButti K."/>
            <person name="Andreopoulos B."/>
            <person name="Lipzen A."/>
            <person name="Chen C."/>
            <person name="Yan M."/>
            <person name="Daum C."/>
            <person name="Ng V."/>
            <person name="Clum A."/>
            <person name="Steindorff A."/>
            <person name="Ohm R.A."/>
            <person name="Martin F."/>
            <person name="Silar P."/>
            <person name="Natvig D.O."/>
            <person name="Lalanne C."/>
            <person name="Gautier V."/>
            <person name="Ament-Velasquez S.L."/>
            <person name="Kruys A."/>
            <person name="Hutchinson M.I."/>
            <person name="Powell A.J."/>
            <person name="Barry K."/>
            <person name="Miller A.N."/>
            <person name="Grigoriev I.V."/>
            <person name="Debuchy R."/>
            <person name="Gladieux P."/>
            <person name="Hiltunen Thoren M."/>
            <person name="Johannesson H."/>
        </authorList>
    </citation>
    <scope>NUCLEOTIDE SEQUENCE</scope>
    <source>
        <strain evidence="2">CBS 333.67</strain>
    </source>
</reference>
<comment type="caution">
    <text evidence="2">The sequence shown here is derived from an EMBL/GenBank/DDBJ whole genome shotgun (WGS) entry which is preliminary data.</text>
</comment>
<evidence type="ECO:0000313" key="3">
    <source>
        <dbReference type="Proteomes" id="UP001273166"/>
    </source>
</evidence>
<dbReference type="Proteomes" id="UP001273166">
    <property type="component" value="Unassembled WGS sequence"/>
</dbReference>
<dbReference type="AlphaFoldDB" id="A0AAJ0GMU6"/>
<gene>
    <name evidence="2" type="ORF">B0T15DRAFT_513109</name>
</gene>
<reference evidence="2" key="2">
    <citation type="submission" date="2023-06" db="EMBL/GenBank/DDBJ databases">
        <authorList>
            <consortium name="Lawrence Berkeley National Laboratory"/>
            <person name="Mondo S.J."/>
            <person name="Hensen N."/>
            <person name="Bonometti L."/>
            <person name="Westerberg I."/>
            <person name="Brannstrom I.O."/>
            <person name="Guillou S."/>
            <person name="Cros-Aarteil S."/>
            <person name="Calhoun S."/>
            <person name="Haridas S."/>
            <person name="Kuo A."/>
            <person name="Pangilinan J."/>
            <person name="Riley R."/>
            <person name="Labutti K."/>
            <person name="Andreopoulos B."/>
            <person name="Lipzen A."/>
            <person name="Chen C."/>
            <person name="Yanf M."/>
            <person name="Daum C."/>
            <person name="Ng V."/>
            <person name="Clum A."/>
            <person name="Steindorff A."/>
            <person name="Ohm R."/>
            <person name="Martin F."/>
            <person name="Silar P."/>
            <person name="Natvig D."/>
            <person name="Lalanne C."/>
            <person name="Gautier V."/>
            <person name="Ament-Velasquez S.L."/>
            <person name="Kruys A."/>
            <person name="Hutchinson M.I."/>
            <person name="Powell A.J."/>
            <person name="Barry K."/>
            <person name="Miller A.N."/>
            <person name="Grigoriev I.V."/>
            <person name="Debuchy R."/>
            <person name="Gladieux P."/>
            <person name="Thoren M.H."/>
            <person name="Johannesson H."/>
        </authorList>
    </citation>
    <scope>NUCLEOTIDE SEQUENCE</scope>
    <source>
        <strain evidence="2">CBS 333.67</strain>
    </source>
</reference>
<organism evidence="2 3">
    <name type="scientific">Chaetomium strumarium</name>
    <dbReference type="NCBI Taxonomy" id="1170767"/>
    <lineage>
        <taxon>Eukaryota</taxon>
        <taxon>Fungi</taxon>
        <taxon>Dikarya</taxon>
        <taxon>Ascomycota</taxon>
        <taxon>Pezizomycotina</taxon>
        <taxon>Sordariomycetes</taxon>
        <taxon>Sordariomycetidae</taxon>
        <taxon>Sordariales</taxon>
        <taxon>Chaetomiaceae</taxon>
        <taxon>Chaetomium</taxon>
    </lineage>
</organism>
<proteinExistence type="predicted"/>